<dbReference type="AlphaFoldDB" id="A0A4Y7KN30"/>
<evidence type="ECO:0000256" key="1">
    <source>
        <dbReference type="SAM" id="Phobius"/>
    </source>
</evidence>
<gene>
    <name evidence="2" type="ORF">C5167_048774</name>
</gene>
<name>A0A4Y7KN30_PAPSO</name>
<feature type="transmembrane region" description="Helical" evidence="1">
    <location>
        <begin position="12"/>
        <end position="34"/>
    </location>
</feature>
<dbReference type="Proteomes" id="UP000316621">
    <property type="component" value="Chromosome 8"/>
</dbReference>
<dbReference type="SUPFAM" id="SSF48264">
    <property type="entry name" value="Cytochrome P450"/>
    <property type="match status" value="1"/>
</dbReference>
<dbReference type="InterPro" id="IPR001128">
    <property type="entry name" value="Cyt_P450"/>
</dbReference>
<dbReference type="Gramene" id="RZC73295">
    <property type="protein sequence ID" value="RZC73295"/>
    <property type="gene ID" value="C5167_048774"/>
</dbReference>
<keyword evidence="1" id="KW-0812">Transmembrane</keyword>
<dbReference type="GO" id="GO:0016705">
    <property type="term" value="F:oxidoreductase activity, acting on paired donors, with incorporation or reduction of molecular oxygen"/>
    <property type="evidence" value="ECO:0007669"/>
    <property type="project" value="InterPro"/>
</dbReference>
<reference evidence="2 3" key="1">
    <citation type="journal article" date="2018" name="Science">
        <title>The opium poppy genome and morphinan production.</title>
        <authorList>
            <person name="Guo L."/>
            <person name="Winzer T."/>
            <person name="Yang X."/>
            <person name="Li Y."/>
            <person name="Ning Z."/>
            <person name="He Z."/>
            <person name="Teodor R."/>
            <person name="Lu Y."/>
            <person name="Bowser T.A."/>
            <person name="Graham I.A."/>
            <person name="Ye K."/>
        </authorList>
    </citation>
    <scope>NUCLEOTIDE SEQUENCE [LARGE SCALE GENOMIC DNA]</scope>
    <source>
        <strain evidence="3">cv. HN1</strain>
        <tissue evidence="2">Leaves</tissue>
    </source>
</reference>
<evidence type="ECO:0000313" key="2">
    <source>
        <dbReference type="EMBL" id="RZC73295.1"/>
    </source>
</evidence>
<evidence type="ECO:0000313" key="3">
    <source>
        <dbReference type="Proteomes" id="UP000316621"/>
    </source>
</evidence>
<dbReference type="GO" id="GO:0033075">
    <property type="term" value="P:isoquinoline alkaloid biosynthetic process"/>
    <property type="evidence" value="ECO:0007669"/>
    <property type="project" value="UniProtKB-ARBA"/>
</dbReference>
<keyword evidence="3" id="KW-1185">Reference proteome</keyword>
<accession>A0A4Y7KN30</accession>
<dbReference type="PANTHER" id="PTHR47951:SF7">
    <property type="entry name" value="FLAVONOID 3',5'-HYDROXYLASE-LIKE ISOFORM X1"/>
    <property type="match status" value="1"/>
</dbReference>
<organism evidence="2 3">
    <name type="scientific">Papaver somniferum</name>
    <name type="common">Opium poppy</name>
    <dbReference type="NCBI Taxonomy" id="3469"/>
    <lineage>
        <taxon>Eukaryota</taxon>
        <taxon>Viridiplantae</taxon>
        <taxon>Streptophyta</taxon>
        <taxon>Embryophyta</taxon>
        <taxon>Tracheophyta</taxon>
        <taxon>Spermatophyta</taxon>
        <taxon>Magnoliopsida</taxon>
        <taxon>Ranunculales</taxon>
        <taxon>Papaveraceae</taxon>
        <taxon>Papaveroideae</taxon>
        <taxon>Papaver</taxon>
    </lineage>
</organism>
<dbReference type="PRINTS" id="PR00463">
    <property type="entry name" value="EP450I"/>
</dbReference>
<dbReference type="PANTHER" id="PTHR47951">
    <property type="entry name" value="OS08G0547900 PROTEIN"/>
    <property type="match status" value="1"/>
</dbReference>
<dbReference type="InterPro" id="IPR036396">
    <property type="entry name" value="Cyt_P450_sf"/>
</dbReference>
<evidence type="ECO:0008006" key="4">
    <source>
        <dbReference type="Google" id="ProtNLM"/>
    </source>
</evidence>
<proteinExistence type="predicted"/>
<keyword evidence="1" id="KW-0472">Membrane</keyword>
<dbReference type="InterPro" id="IPR002401">
    <property type="entry name" value="Cyt_P450_E_grp-I"/>
</dbReference>
<sequence>MANALKELSYTWCCRITLALASAVLVIVISRWYIFPTGKPKRNGELQLPPGPRGLPLIGSLLSCGSDLHSYFGKLAEAYGPVIKVRMGSKIYVVVSSSSLAKEILKDNDSIFANRDTPIAALAPSYGDTDIA</sequence>
<dbReference type="GO" id="GO:0005506">
    <property type="term" value="F:iron ion binding"/>
    <property type="evidence" value="ECO:0007669"/>
    <property type="project" value="InterPro"/>
</dbReference>
<dbReference type="Gene3D" id="1.10.630.10">
    <property type="entry name" value="Cytochrome P450"/>
    <property type="match status" value="1"/>
</dbReference>
<dbReference type="Pfam" id="PF00067">
    <property type="entry name" value="p450"/>
    <property type="match status" value="1"/>
</dbReference>
<dbReference type="GO" id="GO:0020037">
    <property type="term" value="F:heme binding"/>
    <property type="evidence" value="ECO:0007669"/>
    <property type="project" value="InterPro"/>
</dbReference>
<dbReference type="GO" id="GO:0004497">
    <property type="term" value="F:monooxygenase activity"/>
    <property type="evidence" value="ECO:0007669"/>
    <property type="project" value="InterPro"/>
</dbReference>
<keyword evidence="1" id="KW-1133">Transmembrane helix</keyword>
<dbReference type="OMA" id="VVHDHDI"/>
<dbReference type="EMBL" id="CM010722">
    <property type="protein sequence ID" value="RZC73295.1"/>
    <property type="molecule type" value="Genomic_DNA"/>
</dbReference>
<protein>
    <recommendedName>
        <fullName evidence="4">Cytochrome P450</fullName>
    </recommendedName>
</protein>